<feature type="transmembrane region" description="Helical" evidence="12">
    <location>
        <begin position="93"/>
        <end position="112"/>
    </location>
</feature>
<feature type="domain" description="K+ potassium transporter C-terminal" evidence="14">
    <location>
        <begin position="518"/>
        <end position="666"/>
    </location>
</feature>
<dbReference type="EMBL" id="CP002985">
    <property type="protein sequence ID" value="AEM49009.1"/>
    <property type="molecule type" value="Genomic_DNA"/>
</dbReference>
<dbReference type="GO" id="GO:0005886">
    <property type="term" value="C:plasma membrane"/>
    <property type="evidence" value="ECO:0007669"/>
    <property type="project" value="UniProtKB-SubCell"/>
</dbReference>
<feature type="transmembrane region" description="Helical" evidence="12">
    <location>
        <begin position="441"/>
        <end position="461"/>
    </location>
</feature>
<sequence length="677" mass="74155">MVRAFTEYRFAAFEAFDFGKGSIRANIHFLSSVFAAVQALANVIMNDQKETLPLLAMATLGVVFGDIGTSPLYTLSACLSAMSLPPTAANLQGILSLIFWALVLVVSVKYAWVIMRASNQGEGGVMALTALAAHATGHSGRLRWWILSIGLLGAALFYGDSIITPAISVLSAMEGIEVVSPAWKPLVIPLALGVIVGLFLVQRRGTAAISHLFGPSMLVWFLLLFGSGLTWISADPQVLLALNPWYALHFFGIHGIGGLVILGAVVLAVTGAEALYADMGHFGVRPIRMAWYFLVLPALVLNYLGQGALLELDPSAVQNPFFRLFPAWATLPMVVISGIATVIASQAVISGAYSATRQALLLGYVPRLTIIHTSASERGQIYLPGLNGVLMVAVSAAILWFRSSNALSFAYGTAVTGTMMLTTILVFFVARHSWRWPLWKAGLFCGFFILLDGIFFGANLLKFVAGGWFPLMIGLVVFTTMSTWRWGREILARKLYPDAISVEVFLSGVTPIEPTRVPGTAVYLTVREHGIPHAMLHNLKHNRVLHERVIILTVKFEDAPRILPTDRVAVLDYGQGVYRFTARYGFMEQPDIPEILESAERPNFRWNPSDTTYFASRQRVIPTADAGLALWRERLFAILLRFSANATDFFRLPPNQVMELGDVVELSHRVSDTPKRG</sequence>
<gene>
    <name evidence="12" type="primary">kup</name>
    <name evidence="15" type="ORF">Acife_2935</name>
</gene>
<evidence type="ECO:0000256" key="11">
    <source>
        <dbReference type="ARBA" id="ARBA00023136"/>
    </source>
</evidence>
<feature type="transmembrane region" description="Helical" evidence="12">
    <location>
        <begin position="381"/>
        <end position="401"/>
    </location>
</feature>
<dbReference type="HOGENOM" id="CLU_008142_4_2_6"/>
<keyword evidence="10 12" id="KW-0406">Ion transport</keyword>
<accession>G0JTP4</accession>
<feature type="transmembrane region" description="Helical" evidence="12">
    <location>
        <begin position="407"/>
        <end position="429"/>
    </location>
</feature>
<comment type="subcellular location">
    <subcellularLocation>
        <location evidence="12">Cell membrane</location>
        <topology evidence="12">Multi-pass membrane protein</topology>
    </subcellularLocation>
    <subcellularLocation>
        <location evidence="1">Membrane</location>
        <topology evidence="1">Multi-pass membrane protein</topology>
    </subcellularLocation>
</comment>
<dbReference type="GO" id="GO:0015293">
    <property type="term" value="F:symporter activity"/>
    <property type="evidence" value="ECO:0007669"/>
    <property type="project" value="UniProtKB-UniRule"/>
</dbReference>
<evidence type="ECO:0000256" key="6">
    <source>
        <dbReference type="ARBA" id="ARBA00022692"/>
    </source>
</evidence>
<dbReference type="PANTHER" id="PTHR30540:SF79">
    <property type="entry name" value="LOW AFFINITY POTASSIUM TRANSPORT SYSTEM PROTEIN KUP"/>
    <property type="match status" value="1"/>
</dbReference>
<keyword evidence="4 12" id="KW-1003">Cell membrane</keyword>
<dbReference type="InterPro" id="IPR023051">
    <property type="entry name" value="Kup"/>
</dbReference>
<keyword evidence="5 12" id="KW-0633">Potassium transport</keyword>
<feature type="domain" description="K+ potassium transporter integral membrane" evidence="13">
    <location>
        <begin position="55"/>
        <end position="506"/>
    </location>
</feature>
<evidence type="ECO:0000259" key="13">
    <source>
        <dbReference type="Pfam" id="PF02705"/>
    </source>
</evidence>
<keyword evidence="7 12" id="KW-0769">Symport</keyword>
<evidence type="ECO:0000256" key="9">
    <source>
        <dbReference type="ARBA" id="ARBA00022989"/>
    </source>
</evidence>
<dbReference type="InterPro" id="IPR053951">
    <property type="entry name" value="K_trans_N"/>
</dbReference>
<evidence type="ECO:0000256" key="10">
    <source>
        <dbReference type="ARBA" id="ARBA00023065"/>
    </source>
</evidence>
<name>G0JTP4_9PROT</name>
<dbReference type="GO" id="GO:0015079">
    <property type="term" value="F:potassium ion transmembrane transporter activity"/>
    <property type="evidence" value="ECO:0007669"/>
    <property type="project" value="UniProtKB-UniRule"/>
</dbReference>
<keyword evidence="9 12" id="KW-1133">Transmembrane helix</keyword>
<keyword evidence="3 12" id="KW-0813">Transport</keyword>
<dbReference type="Pfam" id="PF22776">
    <property type="entry name" value="K_trans_C"/>
    <property type="match status" value="1"/>
</dbReference>
<comment type="catalytic activity">
    <reaction evidence="12">
        <text>K(+)(in) + H(+)(in) = K(+)(out) + H(+)(out)</text>
        <dbReference type="Rhea" id="RHEA:28490"/>
        <dbReference type="ChEBI" id="CHEBI:15378"/>
        <dbReference type="ChEBI" id="CHEBI:29103"/>
    </reaction>
</comment>
<reference evidence="15 16" key="1">
    <citation type="journal article" date="2011" name="J. Bacteriol.">
        <title>Draft genome of the psychrotolerant acidophile Acidithiobacillus ferrivorans SS3.</title>
        <authorList>
            <person name="Liljeqvist M."/>
            <person name="Valdes J."/>
            <person name="Holmes D.S."/>
            <person name="Dopson M."/>
        </authorList>
    </citation>
    <scope>NUCLEOTIDE SEQUENCE [LARGE SCALE GENOMIC DNA]</scope>
    <source>
        <strain evidence="15 16">SS3</strain>
    </source>
</reference>
<feature type="transmembrane region" description="Helical" evidence="12">
    <location>
        <begin position="213"/>
        <end position="234"/>
    </location>
</feature>
<feature type="transmembrane region" description="Helical" evidence="12">
    <location>
        <begin position="289"/>
        <end position="305"/>
    </location>
</feature>
<dbReference type="HAMAP" id="MF_01522">
    <property type="entry name" value="Kup"/>
    <property type="match status" value="1"/>
</dbReference>
<feature type="transmembrane region" description="Helical" evidence="12">
    <location>
        <begin position="325"/>
        <end position="349"/>
    </location>
</feature>
<dbReference type="PANTHER" id="PTHR30540">
    <property type="entry name" value="OSMOTIC STRESS POTASSIUM TRANSPORTER"/>
    <property type="match status" value="1"/>
</dbReference>
<evidence type="ECO:0000256" key="4">
    <source>
        <dbReference type="ARBA" id="ARBA00022475"/>
    </source>
</evidence>
<proteinExistence type="inferred from homology"/>
<organism evidence="15 16">
    <name type="scientific">Acidithiobacillus ferrivorans SS3</name>
    <dbReference type="NCBI Taxonomy" id="743299"/>
    <lineage>
        <taxon>Bacteria</taxon>
        <taxon>Pseudomonadati</taxon>
        <taxon>Pseudomonadota</taxon>
        <taxon>Acidithiobacillia</taxon>
        <taxon>Acidithiobacillales</taxon>
        <taxon>Acidithiobacillaceae</taxon>
        <taxon>Acidithiobacillus</taxon>
    </lineage>
</organism>
<dbReference type="AlphaFoldDB" id="G0JTP4"/>
<feature type="transmembrane region" description="Helical" evidence="12">
    <location>
        <begin position="467"/>
        <end position="486"/>
    </location>
</feature>
<dbReference type="STRING" id="743299.Acife_2935"/>
<evidence type="ECO:0000256" key="1">
    <source>
        <dbReference type="ARBA" id="ARBA00004141"/>
    </source>
</evidence>
<feature type="transmembrane region" description="Helical" evidence="12">
    <location>
        <begin position="52"/>
        <end position="73"/>
    </location>
</feature>
<dbReference type="Pfam" id="PF02705">
    <property type="entry name" value="K_trans"/>
    <property type="match status" value="1"/>
</dbReference>
<evidence type="ECO:0000256" key="3">
    <source>
        <dbReference type="ARBA" id="ARBA00022448"/>
    </source>
</evidence>
<keyword evidence="8 12" id="KW-0630">Potassium</keyword>
<dbReference type="KEGG" id="afi:Acife_2935"/>
<evidence type="ECO:0000256" key="2">
    <source>
        <dbReference type="ARBA" id="ARBA00007019"/>
    </source>
</evidence>
<evidence type="ECO:0000313" key="16">
    <source>
        <dbReference type="Proteomes" id="UP000009220"/>
    </source>
</evidence>
<comment type="similarity">
    <text evidence="2 12">Belongs to the HAK/KUP transporter (TC 2.A.72) family.</text>
</comment>
<feature type="transmembrane region" description="Helical" evidence="12">
    <location>
        <begin position="144"/>
        <end position="170"/>
    </location>
</feature>
<evidence type="ECO:0000256" key="7">
    <source>
        <dbReference type="ARBA" id="ARBA00022847"/>
    </source>
</evidence>
<dbReference type="eggNOG" id="COG3158">
    <property type="taxonomic scope" value="Bacteria"/>
</dbReference>
<dbReference type="InterPro" id="IPR003855">
    <property type="entry name" value="K+_transporter"/>
</dbReference>
<evidence type="ECO:0000313" key="15">
    <source>
        <dbReference type="EMBL" id="AEM49009.1"/>
    </source>
</evidence>
<evidence type="ECO:0000256" key="12">
    <source>
        <dbReference type="HAMAP-Rule" id="MF_01522"/>
    </source>
</evidence>
<comment type="function">
    <text evidence="12">Transport of potassium into the cell. Likely operates as a K(+):H(+) symporter.</text>
</comment>
<evidence type="ECO:0000259" key="14">
    <source>
        <dbReference type="Pfam" id="PF22776"/>
    </source>
</evidence>
<protein>
    <recommendedName>
        <fullName evidence="12">Probable potassium transport system protein Kup</fullName>
    </recommendedName>
</protein>
<evidence type="ECO:0000256" key="8">
    <source>
        <dbReference type="ARBA" id="ARBA00022958"/>
    </source>
</evidence>
<keyword evidence="11 12" id="KW-0472">Membrane</keyword>
<dbReference type="InterPro" id="IPR053952">
    <property type="entry name" value="K_trans_C"/>
</dbReference>
<feature type="transmembrane region" description="Helical" evidence="12">
    <location>
        <begin position="246"/>
        <end position="269"/>
    </location>
</feature>
<feature type="transmembrane region" description="Helical" evidence="12">
    <location>
        <begin position="182"/>
        <end position="201"/>
    </location>
</feature>
<keyword evidence="6 12" id="KW-0812">Transmembrane</keyword>
<evidence type="ECO:0000256" key="5">
    <source>
        <dbReference type="ARBA" id="ARBA00022538"/>
    </source>
</evidence>
<dbReference type="Proteomes" id="UP000009220">
    <property type="component" value="Chromosome"/>
</dbReference>